<evidence type="ECO:0000256" key="1">
    <source>
        <dbReference type="SAM" id="MobiDB-lite"/>
    </source>
</evidence>
<evidence type="ECO:0000313" key="2">
    <source>
        <dbReference type="EMBL" id="KAF0306510.1"/>
    </source>
</evidence>
<evidence type="ECO:0000313" key="3">
    <source>
        <dbReference type="Proteomes" id="UP000440578"/>
    </source>
</evidence>
<feature type="region of interest" description="Disordered" evidence="1">
    <location>
        <begin position="72"/>
        <end position="102"/>
    </location>
</feature>
<proteinExistence type="predicted"/>
<dbReference type="AlphaFoldDB" id="A0A6A4WS50"/>
<name>A0A6A4WS50_AMPAM</name>
<comment type="caution">
    <text evidence="2">The sequence shown here is derived from an EMBL/GenBank/DDBJ whole genome shotgun (WGS) entry which is preliminary data.</text>
</comment>
<dbReference type="PANTHER" id="PTHR28532:SF1">
    <property type="entry name" value="ORAL CANCER OVEREXPRESSED 1"/>
    <property type="match status" value="1"/>
</dbReference>
<dbReference type="InterPro" id="IPR052436">
    <property type="entry name" value="LTO1_adapter"/>
</dbReference>
<dbReference type="EMBL" id="VIIS01000662">
    <property type="protein sequence ID" value="KAF0306509.1"/>
    <property type="molecule type" value="Genomic_DNA"/>
</dbReference>
<dbReference type="Proteomes" id="UP000440578">
    <property type="component" value="Unassembled WGS sequence"/>
</dbReference>
<protein>
    <submittedName>
        <fullName evidence="2">Oral cancer-overexpressed protein 1</fullName>
    </submittedName>
</protein>
<dbReference type="EMBL" id="VIIS01000662">
    <property type="protein sequence ID" value="KAF0306510.1"/>
    <property type="molecule type" value="Genomic_DNA"/>
</dbReference>
<organism evidence="2 3">
    <name type="scientific">Amphibalanus amphitrite</name>
    <name type="common">Striped barnacle</name>
    <name type="synonym">Balanus amphitrite</name>
    <dbReference type="NCBI Taxonomy" id="1232801"/>
    <lineage>
        <taxon>Eukaryota</taxon>
        <taxon>Metazoa</taxon>
        <taxon>Ecdysozoa</taxon>
        <taxon>Arthropoda</taxon>
        <taxon>Crustacea</taxon>
        <taxon>Multicrustacea</taxon>
        <taxon>Cirripedia</taxon>
        <taxon>Thoracica</taxon>
        <taxon>Thoracicalcarea</taxon>
        <taxon>Balanomorpha</taxon>
        <taxon>Balanoidea</taxon>
        <taxon>Balanidae</taxon>
        <taxon>Amphibalaninae</taxon>
        <taxon>Amphibalanus</taxon>
    </lineage>
</organism>
<sequence>MEAVDIDKAFDDLVLIDQIESEKGYKDGYEVGCREAAATGAGLGFQRAAQVASEVGFYEGFIQQIEASLNTSGASEASNTTADSPSTPVTDPASSERATRQLRRARPLLLSLRRLIGQLPRHNTADSDVTALLDAIRAKFRQLCAVLRVNPGSSEQQREISF</sequence>
<keyword evidence="3" id="KW-1185">Reference proteome</keyword>
<gene>
    <name evidence="2" type="primary">ORAOV1_1</name>
    <name evidence="2" type="ORF">FJT64_021998</name>
</gene>
<feature type="compositionally biased region" description="Polar residues" evidence="1">
    <location>
        <begin position="72"/>
        <end position="93"/>
    </location>
</feature>
<dbReference type="PANTHER" id="PTHR28532">
    <property type="entry name" value="GEO13458P1"/>
    <property type="match status" value="1"/>
</dbReference>
<reference evidence="2 3" key="1">
    <citation type="submission" date="2019-07" db="EMBL/GenBank/DDBJ databases">
        <title>Draft genome assembly of a fouling barnacle, Amphibalanus amphitrite (Darwin, 1854): The first reference genome for Thecostraca.</title>
        <authorList>
            <person name="Kim W."/>
        </authorList>
    </citation>
    <scope>NUCLEOTIDE SEQUENCE [LARGE SCALE GENOMIC DNA]</scope>
    <source>
        <strain evidence="2">SNU_AA5</strain>
        <tissue evidence="2">Soma without cirri and trophi</tissue>
    </source>
</reference>
<accession>A0A6A4WS50</accession>
<dbReference type="OrthoDB" id="48036at2759"/>